<comment type="caution">
    <text evidence="2">The sequence shown here is derived from an EMBL/GenBank/DDBJ whole genome shotgun (WGS) entry which is preliminary data.</text>
</comment>
<organism evidence="2 3">
    <name type="scientific">Streptomyces cuspidosporus</name>
    <dbReference type="NCBI Taxonomy" id="66882"/>
    <lineage>
        <taxon>Bacteria</taxon>
        <taxon>Bacillati</taxon>
        <taxon>Actinomycetota</taxon>
        <taxon>Actinomycetes</taxon>
        <taxon>Kitasatosporales</taxon>
        <taxon>Streptomycetaceae</taxon>
        <taxon>Streptomyces</taxon>
    </lineage>
</organism>
<proteinExistence type="predicted"/>
<sequence>MYRVRASCRLTSNVMGVSWQRGGGSGAVERRPGAPRAQGTNQEGREDSPNGRIRRAGPRDVR</sequence>
<keyword evidence="3" id="KW-1185">Reference proteome</keyword>
<evidence type="ECO:0000256" key="1">
    <source>
        <dbReference type="SAM" id="MobiDB-lite"/>
    </source>
</evidence>
<name>A0ABN3FYU7_9ACTN</name>
<protein>
    <submittedName>
        <fullName evidence="2">Uncharacterized protein</fullName>
    </submittedName>
</protein>
<dbReference type="EMBL" id="BAAASD010000008">
    <property type="protein sequence ID" value="GAA2340606.1"/>
    <property type="molecule type" value="Genomic_DNA"/>
</dbReference>
<dbReference type="Proteomes" id="UP001500253">
    <property type="component" value="Unassembled WGS sequence"/>
</dbReference>
<evidence type="ECO:0000313" key="3">
    <source>
        <dbReference type="Proteomes" id="UP001500253"/>
    </source>
</evidence>
<reference evidence="2 3" key="1">
    <citation type="journal article" date="2019" name="Int. J. Syst. Evol. Microbiol.">
        <title>The Global Catalogue of Microorganisms (GCM) 10K type strain sequencing project: providing services to taxonomists for standard genome sequencing and annotation.</title>
        <authorList>
            <consortium name="The Broad Institute Genomics Platform"/>
            <consortium name="The Broad Institute Genome Sequencing Center for Infectious Disease"/>
            <person name="Wu L."/>
            <person name="Ma J."/>
        </authorList>
    </citation>
    <scope>NUCLEOTIDE SEQUENCE [LARGE SCALE GENOMIC DNA]</scope>
    <source>
        <strain evidence="2 3">JCM 4316</strain>
    </source>
</reference>
<evidence type="ECO:0000313" key="2">
    <source>
        <dbReference type="EMBL" id="GAA2340606.1"/>
    </source>
</evidence>
<gene>
    <name evidence="2" type="ORF">GCM10010246_27030</name>
</gene>
<feature type="region of interest" description="Disordered" evidence="1">
    <location>
        <begin position="16"/>
        <end position="62"/>
    </location>
</feature>
<accession>A0ABN3FYU7</accession>